<dbReference type="OrthoDB" id="419449at2759"/>
<keyword evidence="5" id="KW-1185">Reference proteome</keyword>
<dbReference type="InterPro" id="IPR000742">
    <property type="entry name" value="EGF"/>
</dbReference>
<organism evidence="4 5">
    <name type="scientific">Bathycoccus prasinos</name>
    <dbReference type="NCBI Taxonomy" id="41875"/>
    <lineage>
        <taxon>Eukaryota</taxon>
        <taxon>Viridiplantae</taxon>
        <taxon>Chlorophyta</taxon>
        <taxon>Mamiellophyceae</taxon>
        <taxon>Mamiellales</taxon>
        <taxon>Bathycoccaceae</taxon>
        <taxon>Bathycoccus</taxon>
    </lineage>
</organism>
<dbReference type="InterPro" id="IPR051412">
    <property type="entry name" value="Formin_Homology_Diaphanous_sf"/>
</dbReference>
<dbReference type="GeneID" id="19017639"/>
<dbReference type="InterPro" id="IPR005046">
    <property type="entry name" value="DUF285"/>
</dbReference>
<feature type="region of interest" description="Disordered" evidence="1">
    <location>
        <begin position="102"/>
        <end position="141"/>
    </location>
</feature>
<dbReference type="Pfam" id="PF03382">
    <property type="entry name" value="DUF285"/>
    <property type="match status" value="3"/>
</dbReference>
<name>K8EAS3_9CHLO</name>
<dbReference type="GO" id="GO:0030041">
    <property type="term" value="P:actin filament polymerization"/>
    <property type="evidence" value="ECO:0007669"/>
    <property type="project" value="TreeGrafter"/>
</dbReference>
<dbReference type="NCBIfam" id="TIGR02167">
    <property type="entry name" value="Liste_lipo_26"/>
    <property type="match status" value="2"/>
</dbReference>
<dbReference type="EMBL" id="FO082277">
    <property type="protein sequence ID" value="CCO14957.1"/>
    <property type="molecule type" value="Genomic_DNA"/>
</dbReference>
<accession>K8EAS3</accession>
<dbReference type="InterPro" id="IPR011889">
    <property type="entry name" value="Liste_lipo_26"/>
</dbReference>
<keyword evidence="2" id="KW-0732">Signal</keyword>
<dbReference type="RefSeq" id="XP_007514717.1">
    <property type="nucleotide sequence ID" value="XM_007514655.1"/>
</dbReference>
<protein>
    <recommendedName>
        <fullName evidence="3">EGF-like domain-containing protein</fullName>
    </recommendedName>
</protein>
<evidence type="ECO:0000259" key="3">
    <source>
        <dbReference type="PROSITE" id="PS00022"/>
    </source>
</evidence>
<feature type="chain" id="PRO_5003919120" description="EGF-like domain-containing protein" evidence="2">
    <location>
        <begin position="18"/>
        <end position="593"/>
    </location>
</feature>
<evidence type="ECO:0000313" key="4">
    <source>
        <dbReference type="EMBL" id="CCO14957.1"/>
    </source>
</evidence>
<feature type="domain" description="EGF-like" evidence="3">
    <location>
        <begin position="88"/>
        <end position="99"/>
    </location>
</feature>
<proteinExistence type="predicted"/>
<feature type="signal peptide" evidence="2">
    <location>
        <begin position="1"/>
        <end position="17"/>
    </location>
</feature>
<reference evidence="4 5" key="1">
    <citation type="submission" date="2011-10" db="EMBL/GenBank/DDBJ databases">
        <authorList>
            <person name="Genoscope - CEA"/>
        </authorList>
    </citation>
    <scope>NUCLEOTIDE SEQUENCE [LARGE SCALE GENOMIC DNA]</scope>
    <source>
        <strain evidence="4 5">RCC 1105</strain>
    </source>
</reference>
<dbReference type="PANTHER" id="PTHR45691">
    <property type="entry name" value="PROTEIN DIAPHANOUS"/>
    <property type="match status" value="1"/>
</dbReference>
<dbReference type="PANTHER" id="PTHR45691:SF6">
    <property type="entry name" value="PROTEIN DIAPHANOUS"/>
    <property type="match status" value="1"/>
</dbReference>
<dbReference type="KEGG" id="bpg:Bathy02g05260"/>
<evidence type="ECO:0000256" key="2">
    <source>
        <dbReference type="SAM" id="SignalP"/>
    </source>
</evidence>
<dbReference type="GO" id="GO:0005884">
    <property type="term" value="C:actin filament"/>
    <property type="evidence" value="ECO:0007669"/>
    <property type="project" value="TreeGrafter"/>
</dbReference>
<gene>
    <name evidence="4" type="ORF">Bathy02g05260</name>
</gene>
<dbReference type="Proteomes" id="UP000198341">
    <property type="component" value="Chromosome 2"/>
</dbReference>
<dbReference type="PROSITE" id="PS00022">
    <property type="entry name" value="EGF_1"/>
    <property type="match status" value="1"/>
</dbReference>
<dbReference type="AlphaFoldDB" id="K8EAS3"/>
<sequence length="593" mass="64945">MSLWCLLFFAIAFGSLGANDVDANGWPIVRFQNGTVGVQNDGGEVHVRADVMKLHTNVLMLNDIDLMPPKCMAPGGDRLQHNGTHFFCVCVEHWSGRNCDIPPSPPPSPPPPSPPPPYVAPPPYTIPPSPPPFSPPPPPPNALGANELLRVALKECFAKSAAGECECTYDSPCGYITDKSSMNDWDVSEVTEMISLFDGKGSFTANISKWDTSSVTDMKSMFKGCGAFNQSLEYWNTGSVTDMSNMFQNACKFNASIAGWDVSKVKNFERMFNGNIHANTAMKFNGNLSTWNTGAVTSMLGMFSSEGLTLRAGFNNPSIANWNISNVRNMRLMFGGYKQASCGWASSPFNQEISNWNWDISSVTDMSYMFFCATNFRDAGIRKWIVRSDTNTIAMFGQTTLASILVCPGGSNGPPSECYAKPFDTNVQFSEALTQCFVESSDGKCKCATTACGGSGVPISQWNTSGILYMQNAFKDKTTFNQDLSEWDTRSTINMYSMFENAAAFNQNIGAWDVTQVTDLKDMFNGASSFDHDISNWVLPEGAVTTDMFDDADCFKITFDCEDSNDGPPSTCEPTENVYSESCRRIEIGIGKK</sequence>
<evidence type="ECO:0000313" key="5">
    <source>
        <dbReference type="Proteomes" id="UP000198341"/>
    </source>
</evidence>
<evidence type="ECO:0000256" key="1">
    <source>
        <dbReference type="SAM" id="MobiDB-lite"/>
    </source>
</evidence>